<dbReference type="SUPFAM" id="SSF55781">
    <property type="entry name" value="GAF domain-like"/>
    <property type="match status" value="1"/>
</dbReference>
<evidence type="ECO:0000256" key="1">
    <source>
        <dbReference type="ARBA" id="ARBA00023015"/>
    </source>
</evidence>
<evidence type="ECO:0000256" key="2">
    <source>
        <dbReference type="ARBA" id="ARBA00023125"/>
    </source>
</evidence>
<dbReference type="PANTHER" id="PTHR44688">
    <property type="entry name" value="DNA-BINDING TRANSCRIPTIONAL ACTIVATOR DEVR_DOSR"/>
    <property type="match status" value="1"/>
</dbReference>
<dbReference type="RefSeq" id="WP_062716858.1">
    <property type="nucleotide sequence ID" value="NZ_KQ948925.1"/>
</dbReference>
<gene>
    <name evidence="5" type="ORF">AQJ67_05325</name>
</gene>
<keyword evidence="2" id="KW-0238">DNA-binding</keyword>
<dbReference type="CDD" id="cd06170">
    <property type="entry name" value="LuxR_C_like"/>
    <property type="match status" value="1"/>
</dbReference>
<keyword evidence="1" id="KW-0805">Transcription regulation</keyword>
<dbReference type="GO" id="GO:0003677">
    <property type="term" value="F:DNA binding"/>
    <property type="evidence" value="ECO:0007669"/>
    <property type="project" value="UniProtKB-KW"/>
</dbReference>
<protein>
    <submittedName>
        <fullName evidence="5">LuxR family transcriptional regulator</fullName>
    </submittedName>
</protein>
<accession>A0A101U7I9</accession>
<dbReference type="InterPro" id="IPR003018">
    <property type="entry name" value="GAF"/>
</dbReference>
<dbReference type="PANTHER" id="PTHR44688:SF16">
    <property type="entry name" value="DNA-BINDING TRANSCRIPTIONAL ACTIVATOR DEVR_DOSR"/>
    <property type="match status" value="1"/>
</dbReference>
<dbReference type="AlphaFoldDB" id="A0A101U7I9"/>
<evidence type="ECO:0000313" key="6">
    <source>
        <dbReference type="Proteomes" id="UP000053429"/>
    </source>
</evidence>
<reference evidence="5 6" key="1">
    <citation type="submission" date="2015-10" db="EMBL/GenBank/DDBJ databases">
        <title>Draft genome sequence of Streptomyces caeruleatus NRRL B-24802, type strain for the species Streptomyces caeruleatus.</title>
        <authorList>
            <person name="Ruckert C."/>
            <person name="Winkler A."/>
            <person name="Kalinowski J."/>
            <person name="Kampfer P."/>
            <person name="Glaeser S."/>
        </authorList>
    </citation>
    <scope>NUCLEOTIDE SEQUENCE [LARGE SCALE GENOMIC DNA]</scope>
    <source>
        <strain evidence="5 6">NRRL B-24802</strain>
    </source>
</reference>
<dbReference type="PROSITE" id="PS50043">
    <property type="entry name" value="HTH_LUXR_2"/>
    <property type="match status" value="1"/>
</dbReference>
<dbReference type="InterPro" id="IPR029016">
    <property type="entry name" value="GAF-like_dom_sf"/>
</dbReference>
<dbReference type="InterPro" id="IPR016032">
    <property type="entry name" value="Sig_transdc_resp-reg_C-effctor"/>
</dbReference>
<dbReference type="SUPFAM" id="SSF46894">
    <property type="entry name" value="C-terminal effector domain of the bipartite response regulators"/>
    <property type="match status" value="1"/>
</dbReference>
<dbReference type="InterPro" id="IPR000792">
    <property type="entry name" value="Tscrpt_reg_LuxR_C"/>
</dbReference>
<dbReference type="STRING" id="661399.AQJ67_05325"/>
<comment type="caution">
    <text evidence="5">The sequence shown here is derived from an EMBL/GenBank/DDBJ whole genome shotgun (WGS) entry which is preliminary data.</text>
</comment>
<dbReference type="Proteomes" id="UP000053429">
    <property type="component" value="Unassembled WGS sequence"/>
</dbReference>
<dbReference type="GO" id="GO:0006355">
    <property type="term" value="P:regulation of DNA-templated transcription"/>
    <property type="evidence" value="ECO:0007669"/>
    <property type="project" value="InterPro"/>
</dbReference>
<proteinExistence type="predicted"/>
<evidence type="ECO:0000313" key="5">
    <source>
        <dbReference type="EMBL" id="KUO05568.1"/>
    </source>
</evidence>
<dbReference type="Gene3D" id="1.10.10.10">
    <property type="entry name" value="Winged helix-like DNA-binding domain superfamily/Winged helix DNA-binding domain"/>
    <property type="match status" value="1"/>
</dbReference>
<dbReference type="PRINTS" id="PR00038">
    <property type="entry name" value="HTHLUXR"/>
</dbReference>
<organism evidence="5 6">
    <name type="scientific">Streptomyces caeruleatus</name>
    <dbReference type="NCBI Taxonomy" id="661399"/>
    <lineage>
        <taxon>Bacteria</taxon>
        <taxon>Bacillati</taxon>
        <taxon>Actinomycetota</taxon>
        <taxon>Actinomycetes</taxon>
        <taxon>Kitasatosporales</taxon>
        <taxon>Streptomycetaceae</taxon>
        <taxon>Streptomyces</taxon>
    </lineage>
</organism>
<evidence type="ECO:0000256" key="3">
    <source>
        <dbReference type="ARBA" id="ARBA00023163"/>
    </source>
</evidence>
<feature type="domain" description="HTH luxR-type" evidence="4">
    <location>
        <begin position="219"/>
        <end position="284"/>
    </location>
</feature>
<sequence length="287" mass="30914">MQPIWDISMRPDDGDAFRQALRLAQRRCDFPVVFGGPVQGEVLHLTQHIGVQTAGLRGLCVLAATGLGGHVLVERRSAAVADYGSDDSITHDYDAPVLAERIRSVVAVPVVVAGSVRGVLYGATRASTPLGDRATDAMAAASRRLATELAVRDEVDRRLRFRLASETGTGHGTSHNEAEEIRELHAELRVIAQTVRDDSLRDRLLDVSRRLAGLGAAQAPGSRSRLSPREIDVLAQVALGCSNVEAAVRLSLKPETVKAYLRSAMRKLNAHTRFEAVVAARRGGLLP</sequence>
<dbReference type="InterPro" id="IPR036388">
    <property type="entry name" value="WH-like_DNA-bd_sf"/>
</dbReference>
<dbReference type="Pfam" id="PF00196">
    <property type="entry name" value="GerE"/>
    <property type="match status" value="1"/>
</dbReference>
<name>A0A101U7I9_9ACTN</name>
<evidence type="ECO:0000259" key="4">
    <source>
        <dbReference type="PROSITE" id="PS50043"/>
    </source>
</evidence>
<keyword evidence="3" id="KW-0804">Transcription</keyword>
<dbReference type="Gene3D" id="3.30.450.40">
    <property type="match status" value="1"/>
</dbReference>
<keyword evidence="6" id="KW-1185">Reference proteome</keyword>
<dbReference type="SMART" id="SM00421">
    <property type="entry name" value="HTH_LUXR"/>
    <property type="match status" value="1"/>
</dbReference>
<dbReference type="EMBL" id="LMWY01000004">
    <property type="protein sequence ID" value="KUO05568.1"/>
    <property type="molecule type" value="Genomic_DNA"/>
</dbReference>
<dbReference type="Pfam" id="PF01590">
    <property type="entry name" value="GAF"/>
    <property type="match status" value="1"/>
</dbReference>